<comment type="caution">
    <text evidence="2">The sequence shown here is derived from an EMBL/GenBank/DDBJ whole genome shotgun (WGS) entry which is preliminary data.</text>
</comment>
<evidence type="ECO:0000259" key="1">
    <source>
        <dbReference type="Pfam" id="PF14321"/>
    </source>
</evidence>
<dbReference type="RefSeq" id="WP_320554446.1">
    <property type="nucleotide sequence ID" value="NZ_JAXDAE010000001.1"/>
</dbReference>
<reference evidence="2 3" key="1">
    <citation type="submission" date="2023-11" db="EMBL/GenBank/DDBJ databases">
        <title>Winogradskyella pelagius sp. nov., isolated from coastal sediment.</title>
        <authorList>
            <person name="Li F."/>
        </authorList>
    </citation>
    <scope>NUCLEOTIDE SEQUENCE [LARGE SCALE GENOMIC DNA]</scope>
    <source>
        <strain evidence="2 3">KCTC 23502</strain>
    </source>
</reference>
<gene>
    <name evidence="2" type="ORF">SNF14_01870</name>
</gene>
<proteinExistence type="predicted"/>
<dbReference type="EMBL" id="JAXDAE010000001">
    <property type="protein sequence ID" value="MDY2586071.1"/>
    <property type="molecule type" value="Genomic_DNA"/>
</dbReference>
<sequence length="203" mass="23233">MIKVFLFCNSYALPIMKMAHLVKQVLLSVLLISLTGCSKDEVDEAKDRTQVTITLKTSNQISHSIYLDIQDIQFKVKTDNAPVANWLSLHTINQGVCNASELNEDATLLLVDDFEIEAFYLHEIRLVLGDNNFIDINNVLHSLEVSTFGNARPSNVIETQLNSKRRYHMVIDIDLDKSISYNQEENMRVLNPKLYTAIRQIEY</sequence>
<feature type="domain" description="DUF4382" evidence="1">
    <location>
        <begin position="63"/>
        <end position="186"/>
    </location>
</feature>
<evidence type="ECO:0000313" key="2">
    <source>
        <dbReference type="EMBL" id="MDY2586071.1"/>
    </source>
</evidence>
<organism evidence="2 3">
    <name type="scientific">Winogradskyella aquimaris</name>
    <dbReference type="NCBI Taxonomy" id="864074"/>
    <lineage>
        <taxon>Bacteria</taxon>
        <taxon>Pseudomonadati</taxon>
        <taxon>Bacteroidota</taxon>
        <taxon>Flavobacteriia</taxon>
        <taxon>Flavobacteriales</taxon>
        <taxon>Flavobacteriaceae</taxon>
        <taxon>Winogradskyella</taxon>
    </lineage>
</organism>
<dbReference type="Proteomes" id="UP001285855">
    <property type="component" value="Unassembled WGS sequence"/>
</dbReference>
<evidence type="ECO:0000313" key="3">
    <source>
        <dbReference type="Proteomes" id="UP001285855"/>
    </source>
</evidence>
<accession>A0ABU5EIG1</accession>
<name>A0ABU5EIG1_9FLAO</name>
<dbReference type="Pfam" id="PF14321">
    <property type="entry name" value="DUF4382"/>
    <property type="match status" value="1"/>
</dbReference>
<dbReference type="InterPro" id="IPR025491">
    <property type="entry name" value="DUF4382"/>
</dbReference>
<protein>
    <submittedName>
        <fullName evidence="2">DUF4382 domain-containing protein</fullName>
    </submittedName>
</protein>
<keyword evidence="3" id="KW-1185">Reference proteome</keyword>